<keyword evidence="9" id="KW-1185">Reference proteome</keyword>
<dbReference type="PANTHER" id="PTHR23080">
    <property type="entry name" value="THAP DOMAIN PROTEIN"/>
    <property type="match status" value="1"/>
</dbReference>
<dbReference type="InterPro" id="IPR027805">
    <property type="entry name" value="Transposase_HTH_dom"/>
</dbReference>
<dbReference type="GO" id="GO:0008270">
    <property type="term" value="F:zinc ion binding"/>
    <property type="evidence" value="ECO:0007669"/>
    <property type="project" value="UniProtKB-KW"/>
</dbReference>
<dbReference type="AlphaFoldDB" id="A0A151J7B9"/>
<dbReference type="Pfam" id="PF05485">
    <property type="entry name" value="THAP"/>
    <property type="match status" value="1"/>
</dbReference>
<reference evidence="8 9" key="1">
    <citation type="submission" date="2015-09" db="EMBL/GenBank/DDBJ databases">
        <title>Trachymyrmex cornetzi WGS genome.</title>
        <authorList>
            <person name="Nygaard S."/>
            <person name="Hu H."/>
            <person name="Boomsma J."/>
            <person name="Zhang G."/>
        </authorList>
    </citation>
    <scope>NUCLEOTIDE SEQUENCE [LARGE SCALE GENOMIC DNA]</scope>
    <source>
        <strain evidence="8">Tcor2-1</strain>
        <tissue evidence="8">Whole body</tissue>
    </source>
</reference>
<dbReference type="InterPro" id="IPR027806">
    <property type="entry name" value="HARBI1_dom"/>
</dbReference>
<feature type="domain" description="THAP-type" evidence="7">
    <location>
        <begin position="9"/>
        <end position="99"/>
    </location>
</feature>
<proteinExistence type="predicted"/>
<protein>
    <recommendedName>
        <fullName evidence="7">THAP-type domain-containing protein</fullName>
    </recommendedName>
</protein>
<accession>A0A151J7B9</accession>
<evidence type="ECO:0000256" key="4">
    <source>
        <dbReference type="ARBA" id="ARBA00022833"/>
    </source>
</evidence>
<dbReference type="PANTHER" id="PTHR23080:SF144">
    <property type="entry name" value="SPINDLE AND KINETOCHORE ASSOCIATED COMPLEX SUBUNIT 3"/>
    <property type="match status" value="1"/>
</dbReference>
<gene>
    <name evidence="8" type="ORF">ALC57_08299</name>
</gene>
<dbReference type="PROSITE" id="PS50950">
    <property type="entry name" value="ZF_THAP"/>
    <property type="match status" value="1"/>
</dbReference>
<dbReference type="Pfam" id="PF13613">
    <property type="entry name" value="HTH_Tnp_4"/>
    <property type="match status" value="1"/>
</dbReference>
<evidence type="ECO:0000256" key="1">
    <source>
        <dbReference type="ARBA" id="ARBA00001968"/>
    </source>
</evidence>
<evidence type="ECO:0000313" key="8">
    <source>
        <dbReference type="EMBL" id="KYN19383.1"/>
    </source>
</evidence>
<keyword evidence="4" id="KW-0862">Zinc</keyword>
<keyword evidence="2" id="KW-0479">Metal-binding</keyword>
<evidence type="ECO:0000256" key="2">
    <source>
        <dbReference type="ARBA" id="ARBA00022723"/>
    </source>
</evidence>
<keyword evidence="5 6" id="KW-0238">DNA-binding</keyword>
<sequence length="540" mass="61274">MSNEKRYGKKRYKSCFFRECGNTTINAPTKIFVPVPKGEVRKQWVEIIRGDGQEYSRQSALYCCEDHFNLQEDLENYTRILLDPSANVRLRKGALPKIRKQSTDINIEENCEAGIIVEATVEATDKVTDEAEIEEVITEPRNLELKPGPSGMKGIQLSVTSILKNKKVQTDQINQRHRWIQTDKVEMRSKGIDCRPTMVDAQCSTVSRKISANIVSTSSSTVTKTSLDDTLEACEEFLPSEETSDEVLQKKYSSTEALERHLLLIKEKPKMYIGLPTNGFFIINLLIKKTNISVCNICLTLSRIKLGDTFSRLGDSFGLSATNASVIFRETLPVLALHLKKLIIWPTTTSIRRNLPREFRGKYYNVQSIIDCLEIEIQKPTNPVHQSITWSEYKKCNTLKYLISATPDGHINFISEGFGGRITDAAIVEESQYLQKLPDGCAVMADRGFKHIDHMLQKKKCILIRPPSVSSDKKLSKAEVLETKRIASLRIHIERVIRRIREFSILKPHSGIHHRTLDSIDDMITVAAALINLQEPIIKQ</sequence>
<dbReference type="EMBL" id="KQ979737">
    <property type="protein sequence ID" value="KYN19383.1"/>
    <property type="molecule type" value="Genomic_DNA"/>
</dbReference>
<keyword evidence="3 6" id="KW-0863">Zinc-finger</keyword>
<dbReference type="InterPro" id="IPR006612">
    <property type="entry name" value="THAP_Znf"/>
</dbReference>
<dbReference type="Proteomes" id="UP000078492">
    <property type="component" value="Unassembled WGS sequence"/>
</dbReference>
<evidence type="ECO:0000259" key="7">
    <source>
        <dbReference type="PROSITE" id="PS50950"/>
    </source>
</evidence>
<dbReference type="SUPFAM" id="SSF57716">
    <property type="entry name" value="Glucocorticoid receptor-like (DNA-binding domain)"/>
    <property type="match status" value="1"/>
</dbReference>
<evidence type="ECO:0000256" key="6">
    <source>
        <dbReference type="PROSITE-ProRule" id="PRU00309"/>
    </source>
</evidence>
<dbReference type="GO" id="GO:0003677">
    <property type="term" value="F:DNA binding"/>
    <property type="evidence" value="ECO:0007669"/>
    <property type="project" value="UniProtKB-UniRule"/>
</dbReference>
<name>A0A151J7B9_9HYME</name>
<organism evidence="8 9">
    <name type="scientific">Trachymyrmex cornetzi</name>
    <dbReference type="NCBI Taxonomy" id="471704"/>
    <lineage>
        <taxon>Eukaryota</taxon>
        <taxon>Metazoa</taxon>
        <taxon>Ecdysozoa</taxon>
        <taxon>Arthropoda</taxon>
        <taxon>Hexapoda</taxon>
        <taxon>Insecta</taxon>
        <taxon>Pterygota</taxon>
        <taxon>Neoptera</taxon>
        <taxon>Endopterygota</taxon>
        <taxon>Hymenoptera</taxon>
        <taxon>Apocrita</taxon>
        <taxon>Aculeata</taxon>
        <taxon>Formicoidea</taxon>
        <taxon>Formicidae</taxon>
        <taxon>Myrmicinae</taxon>
        <taxon>Trachymyrmex</taxon>
    </lineage>
</organism>
<dbReference type="Pfam" id="PF13359">
    <property type="entry name" value="DDE_Tnp_4"/>
    <property type="match status" value="1"/>
</dbReference>
<evidence type="ECO:0000256" key="3">
    <source>
        <dbReference type="ARBA" id="ARBA00022771"/>
    </source>
</evidence>
<comment type="cofactor">
    <cofactor evidence="1">
        <name>a divalent metal cation</name>
        <dbReference type="ChEBI" id="CHEBI:60240"/>
    </cofactor>
</comment>
<dbReference type="SMART" id="SM00980">
    <property type="entry name" value="THAP"/>
    <property type="match status" value="1"/>
</dbReference>
<evidence type="ECO:0000256" key="5">
    <source>
        <dbReference type="ARBA" id="ARBA00023125"/>
    </source>
</evidence>
<evidence type="ECO:0000313" key="9">
    <source>
        <dbReference type="Proteomes" id="UP000078492"/>
    </source>
</evidence>